<evidence type="ECO:0000313" key="8">
    <source>
        <dbReference type="EMBL" id="RDU47734.1"/>
    </source>
</evidence>
<proteinExistence type="predicted"/>
<dbReference type="Proteomes" id="UP000256321">
    <property type="component" value="Unassembled WGS sequence"/>
</dbReference>
<evidence type="ECO:0000313" key="7">
    <source>
        <dbReference type="EMBL" id="MBC8603541.1"/>
    </source>
</evidence>
<dbReference type="InterPro" id="IPR000537">
    <property type="entry name" value="UbiA_prenyltransferase"/>
</dbReference>
<evidence type="ECO:0000256" key="1">
    <source>
        <dbReference type="ARBA" id="ARBA00004141"/>
    </source>
</evidence>
<dbReference type="PANTHER" id="PTHR42723">
    <property type="entry name" value="CHLOROPHYLL SYNTHASE"/>
    <property type="match status" value="1"/>
</dbReference>
<keyword evidence="8" id="KW-0328">Glycosyltransferase</keyword>
<dbReference type="EMBL" id="QREV01000063">
    <property type="protein sequence ID" value="RDU47734.1"/>
    <property type="molecule type" value="Genomic_DNA"/>
</dbReference>
<feature type="transmembrane region" description="Helical" evidence="6">
    <location>
        <begin position="281"/>
        <end position="297"/>
    </location>
</feature>
<dbReference type="NCBIfam" id="NF008978">
    <property type="entry name" value="PRK12324.1-4"/>
    <property type="match status" value="1"/>
</dbReference>
<dbReference type="RefSeq" id="WP_115501035.1">
    <property type="nucleotide sequence ID" value="NZ_JACRTI010000063.1"/>
</dbReference>
<dbReference type="AlphaFoldDB" id="A0A3D8H9S9"/>
<keyword evidence="4 6" id="KW-1133">Transmembrane helix</keyword>
<dbReference type="GO" id="GO:0016757">
    <property type="term" value="F:glycosyltransferase activity"/>
    <property type="evidence" value="ECO:0007669"/>
    <property type="project" value="UniProtKB-KW"/>
</dbReference>
<evidence type="ECO:0000256" key="3">
    <source>
        <dbReference type="ARBA" id="ARBA00022692"/>
    </source>
</evidence>
<feature type="transmembrane region" description="Helical" evidence="6">
    <location>
        <begin position="47"/>
        <end position="68"/>
    </location>
</feature>
<feature type="transmembrane region" description="Helical" evidence="6">
    <location>
        <begin position="167"/>
        <end position="185"/>
    </location>
</feature>
<dbReference type="PANTHER" id="PTHR42723:SF1">
    <property type="entry name" value="CHLOROPHYLL SYNTHASE, CHLOROPLASTIC"/>
    <property type="match status" value="1"/>
</dbReference>
<reference evidence="7 10" key="2">
    <citation type="submission" date="2020-08" db="EMBL/GenBank/DDBJ databases">
        <title>Genome public.</title>
        <authorList>
            <person name="Liu C."/>
            <person name="Sun Q."/>
        </authorList>
    </citation>
    <scope>NUCLEOTIDE SEQUENCE [LARGE SCALE GENOMIC DNA]</scope>
    <source>
        <strain evidence="7 10">426_9</strain>
    </source>
</reference>
<dbReference type="Pfam" id="PF01040">
    <property type="entry name" value="UbiA"/>
    <property type="match status" value="1"/>
</dbReference>
<evidence type="ECO:0000256" key="2">
    <source>
        <dbReference type="ARBA" id="ARBA00022475"/>
    </source>
</evidence>
<reference evidence="8 9" key="1">
    <citation type="submission" date="2018-07" db="EMBL/GenBank/DDBJ databases">
        <title>Parabacteroides acidifaciens nov. sp., isolated from human feces.</title>
        <authorList>
            <person name="Wang Y.J."/>
        </authorList>
    </citation>
    <scope>NUCLEOTIDE SEQUENCE [LARGE SCALE GENOMIC DNA]</scope>
    <source>
        <strain evidence="8 9">426-9</strain>
    </source>
</reference>
<keyword evidence="3 6" id="KW-0812">Transmembrane</keyword>
<keyword evidence="10" id="KW-1185">Reference proteome</keyword>
<protein>
    <submittedName>
        <fullName evidence="8">Decaprenyl-phosphate phosphoribosyltransferase</fullName>
        <ecNumber evidence="8">2.4.2.45</ecNumber>
    </submittedName>
</protein>
<feature type="transmembrane region" description="Helical" evidence="6">
    <location>
        <begin position="212"/>
        <end position="231"/>
    </location>
</feature>
<feature type="transmembrane region" description="Helical" evidence="6">
    <location>
        <begin position="243"/>
        <end position="260"/>
    </location>
</feature>
<evidence type="ECO:0000256" key="4">
    <source>
        <dbReference type="ARBA" id="ARBA00022989"/>
    </source>
</evidence>
<dbReference type="GO" id="GO:0016020">
    <property type="term" value="C:membrane"/>
    <property type="evidence" value="ECO:0007669"/>
    <property type="project" value="UniProtKB-SubCell"/>
</dbReference>
<dbReference type="Proteomes" id="UP000629596">
    <property type="component" value="Unassembled WGS sequence"/>
</dbReference>
<keyword evidence="8" id="KW-0808">Transferase</keyword>
<name>A0A3D8H9S9_9BACT</name>
<evidence type="ECO:0000313" key="10">
    <source>
        <dbReference type="Proteomes" id="UP000629596"/>
    </source>
</evidence>
<dbReference type="EC" id="2.4.2.45" evidence="8"/>
<organism evidence="8 9">
    <name type="scientific">Parabacteroides acidifaciens</name>
    <dbReference type="NCBI Taxonomy" id="2290935"/>
    <lineage>
        <taxon>Bacteria</taxon>
        <taxon>Pseudomonadati</taxon>
        <taxon>Bacteroidota</taxon>
        <taxon>Bacteroidia</taxon>
        <taxon>Bacteroidales</taxon>
        <taxon>Tannerellaceae</taxon>
        <taxon>Parabacteroides</taxon>
    </lineage>
</organism>
<dbReference type="InterPro" id="IPR044878">
    <property type="entry name" value="UbiA_sf"/>
</dbReference>
<feature type="transmembrane region" description="Helical" evidence="6">
    <location>
        <begin position="21"/>
        <end position="41"/>
    </location>
</feature>
<sequence>MKDMQSTGKVKALFLLMRPSQWVKNIILFLPLFFAQEIGALDRLQNVALLFAGFCMLTSGVYVFNDLMDAAEDRLHPAKRFRPIAARKVSPVEAVGFMLLLYGISAVCFNFIHTSSNLIWLLAGGYILLNLAYTLYLKQVQIIDVMIVACGFIIRLEAGATAGDIELSHWLIIMTFILSLFLAFAKRRDDLLNFMETGQVSRKNITGYTIDYLNVVLSFLSSIIAVTYILYTLSPEVTARSSEYLYVTIPFVLAGIMRYLQIILVEKSNCNPTDILLQDRTLQLTVAGWFVVFALLIY</sequence>
<comment type="caution">
    <text evidence="8">The sequence shown here is derived from an EMBL/GenBank/DDBJ whole genome shotgun (WGS) entry which is preliminary data.</text>
</comment>
<keyword evidence="2" id="KW-1003">Cell membrane</keyword>
<accession>A0A3D8H9S9</accession>
<dbReference type="Gene3D" id="1.10.357.140">
    <property type="entry name" value="UbiA prenyltransferase"/>
    <property type="match status" value="1"/>
</dbReference>
<evidence type="ECO:0000313" key="9">
    <source>
        <dbReference type="Proteomes" id="UP000256321"/>
    </source>
</evidence>
<evidence type="ECO:0000256" key="6">
    <source>
        <dbReference type="SAM" id="Phobius"/>
    </source>
</evidence>
<feature type="transmembrane region" description="Helical" evidence="6">
    <location>
        <begin position="89"/>
        <end position="112"/>
    </location>
</feature>
<feature type="transmembrane region" description="Helical" evidence="6">
    <location>
        <begin position="118"/>
        <end position="136"/>
    </location>
</feature>
<dbReference type="CDD" id="cd13963">
    <property type="entry name" value="PT_UbiA_2"/>
    <property type="match status" value="1"/>
</dbReference>
<dbReference type="EMBL" id="JACRTI010000063">
    <property type="protein sequence ID" value="MBC8603541.1"/>
    <property type="molecule type" value="Genomic_DNA"/>
</dbReference>
<dbReference type="InterPro" id="IPR050475">
    <property type="entry name" value="Prenyltransferase_related"/>
</dbReference>
<evidence type="ECO:0000256" key="5">
    <source>
        <dbReference type="ARBA" id="ARBA00023136"/>
    </source>
</evidence>
<dbReference type="GO" id="GO:0016765">
    <property type="term" value="F:transferase activity, transferring alkyl or aryl (other than methyl) groups"/>
    <property type="evidence" value="ECO:0007669"/>
    <property type="project" value="InterPro"/>
</dbReference>
<comment type="subcellular location">
    <subcellularLocation>
        <location evidence="1">Membrane</location>
        <topology evidence="1">Multi-pass membrane protein</topology>
    </subcellularLocation>
</comment>
<gene>
    <name evidence="8" type="ORF">DWU89_18100</name>
    <name evidence="7" type="ORF">H8784_17665</name>
</gene>
<keyword evidence="5 6" id="KW-0472">Membrane</keyword>